<comment type="caution">
    <text evidence="2">The sequence shown here is derived from an EMBL/GenBank/DDBJ whole genome shotgun (WGS) entry which is preliminary data.</text>
</comment>
<accession>A0ABP1P826</accession>
<protein>
    <submittedName>
        <fullName evidence="2">Uncharacterized protein</fullName>
    </submittedName>
</protein>
<keyword evidence="3" id="KW-1185">Reference proteome</keyword>
<gene>
    <name evidence="2" type="ORF">XYLVIOL_LOCUS8997</name>
</gene>
<dbReference type="EMBL" id="CAXAJV020001299">
    <property type="protein sequence ID" value="CAL7948638.1"/>
    <property type="molecule type" value="Genomic_DNA"/>
</dbReference>
<evidence type="ECO:0000313" key="3">
    <source>
        <dbReference type="Proteomes" id="UP001642520"/>
    </source>
</evidence>
<proteinExistence type="predicted"/>
<name>A0ABP1P826_XYLVO</name>
<organism evidence="2 3">
    <name type="scientific">Xylocopa violacea</name>
    <name type="common">Violet carpenter bee</name>
    <name type="synonym">Apis violacea</name>
    <dbReference type="NCBI Taxonomy" id="135666"/>
    <lineage>
        <taxon>Eukaryota</taxon>
        <taxon>Metazoa</taxon>
        <taxon>Ecdysozoa</taxon>
        <taxon>Arthropoda</taxon>
        <taxon>Hexapoda</taxon>
        <taxon>Insecta</taxon>
        <taxon>Pterygota</taxon>
        <taxon>Neoptera</taxon>
        <taxon>Endopterygota</taxon>
        <taxon>Hymenoptera</taxon>
        <taxon>Apocrita</taxon>
        <taxon>Aculeata</taxon>
        <taxon>Apoidea</taxon>
        <taxon>Anthophila</taxon>
        <taxon>Apidae</taxon>
        <taxon>Xylocopa</taxon>
        <taxon>Xylocopa</taxon>
    </lineage>
</organism>
<sequence>MSSKNKQTQHKIDKPGSLSPPYIMNAQIQSQRKGKSRGQHKNGKSANKPTPKPTVQTLRGLNAARGPNVAGEVRLITSRPRGRSTPSPITTTITQTSPATTTSTTKVTSRQRILELVTASPLQRGLILMKPPAKQPAINNMPAIFQQYPKIQQLYPLYPIYGGARGAGQHETRAKGLDFVQDEQFDSKNLDKAPTTLTPFPPSLFHCRCLPKTHASRHRVHEVSHG</sequence>
<feature type="compositionally biased region" description="Low complexity" evidence="1">
    <location>
        <begin position="76"/>
        <end position="106"/>
    </location>
</feature>
<dbReference type="Proteomes" id="UP001642520">
    <property type="component" value="Unassembled WGS sequence"/>
</dbReference>
<evidence type="ECO:0000256" key="1">
    <source>
        <dbReference type="SAM" id="MobiDB-lite"/>
    </source>
</evidence>
<evidence type="ECO:0000313" key="2">
    <source>
        <dbReference type="EMBL" id="CAL7948638.1"/>
    </source>
</evidence>
<reference evidence="2 3" key="1">
    <citation type="submission" date="2024-08" db="EMBL/GenBank/DDBJ databases">
        <authorList>
            <person name="Will J Nash"/>
            <person name="Angela Man"/>
            <person name="Seanna McTaggart"/>
            <person name="Kendall Baker"/>
            <person name="Tom Barker"/>
            <person name="Leah Catchpole"/>
            <person name="Alex Durrant"/>
            <person name="Karim Gharbi"/>
            <person name="Naomi Irish"/>
            <person name="Gemy Kaithakottil"/>
            <person name="Debby Ku"/>
            <person name="Aaliyah Providence"/>
            <person name="Felix Shaw"/>
            <person name="David Swarbreck"/>
            <person name="Chris Watkins"/>
            <person name="Ann M. McCartney"/>
            <person name="Giulio Formenti"/>
            <person name="Alice Mouton"/>
            <person name="Noel Vella"/>
            <person name="Bjorn M von Reumont"/>
            <person name="Adriana Vella"/>
            <person name="Wilfried Haerty"/>
        </authorList>
    </citation>
    <scope>NUCLEOTIDE SEQUENCE [LARGE SCALE GENOMIC DNA]</scope>
</reference>
<feature type="compositionally biased region" description="Polar residues" evidence="1">
    <location>
        <begin position="44"/>
        <end position="59"/>
    </location>
</feature>
<feature type="compositionally biased region" description="Basic residues" evidence="1">
    <location>
        <begin position="32"/>
        <end position="43"/>
    </location>
</feature>
<feature type="region of interest" description="Disordered" evidence="1">
    <location>
        <begin position="1"/>
        <end position="106"/>
    </location>
</feature>